<dbReference type="EMBL" id="CM042010">
    <property type="protein sequence ID" value="KAI3781957.1"/>
    <property type="molecule type" value="Genomic_DNA"/>
</dbReference>
<dbReference type="Proteomes" id="UP001055811">
    <property type="component" value="Linkage Group LG02"/>
</dbReference>
<proteinExistence type="predicted"/>
<sequence>MAKGRRLFLCSRRSSTIQRISQVDANSQSLRRPAPLEYRTTARAGQQSNAHSPSSQRPVQHSISAIDFIRQLISVQEIETKLPTWQLPDQDVSMD</sequence>
<reference evidence="2" key="1">
    <citation type="journal article" date="2022" name="Mol. Ecol. Resour.">
        <title>The genomes of chicory, endive, great burdock and yacon provide insights into Asteraceae palaeo-polyploidization history and plant inulin production.</title>
        <authorList>
            <person name="Fan W."/>
            <person name="Wang S."/>
            <person name="Wang H."/>
            <person name="Wang A."/>
            <person name="Jiang F."/>
            <person name="Liu H."/>
            <person name="Zhao H."/>
            <person name="Xu D."/>
            <person name="Zhang Y."/>
        </authorList>
    </citation>
    <scope>NUCLEOTIDE SEQUENCE [LARGE SCALE GENOMIC DNA]</scope>
    <source>
        <strain evidence="2">cv. Punajuju</strain>
    </source>
</reference>
<accession>A0ACB9GEQ8</accession>
<protein>
    <submittedName>
        <fullName evidence="1">Uncharacterized protein</fullName>
    </submittedName>
</protein>
<organism evidence="1 2">
    <name type="scientific">Cichorium intybus</name>
    <name type="common">Chicory</name>
    <dbReference type="NCBI Taxonomy" id="13427"/>
    <lineage>
        <taxon>Eukaryota</taxon>
        <taxon>Viridiplantae</taxon>
        <taxon>Streptophyta</taxon>
        <taxon>Embryophyta</taxon>
        <taxon>Tracheophyta</taxon>
        <taxon>Spermatophyta</taxon>
        <taxon>Magnoliopsida</taxon>
        <taxon>eudicotyledons</taxon>
        <taxon>Gunneridae</taxon>
        <taxon>Pentapetalae</taxon>
        <taxon>asterids</taxon>
        <taxon>campanulids</taxon>
        <taxon>Asterales</taxon>
        <taxon>Asteraceae</taxon>
        <taxon>Cichorioideae</taxon>
        <taxon>Cichorieae</taxon>
        <taxon>Cichoriinae</taxon>
        <taxon>Cichorium</taxon>
    </lineage>
</organism>
<evidence type="ECO:0000313" key="1">
    <source>
        <dbReference type="EMBL" id="KAI3781957.1"/>
    </source>
</evidence>
<name>A0ACB9GEQ8_CICIN</name>
<gene>
    <name evidence="1" type="ORF">L2E82_11985</name>
</gene>
<keyword evidence="2" id="KW-1185">Reference proteome</keyword>
<reference evidence="1 2" key="2">
    <citation type="journal article" date="2022" name="Mol. Ecol. Resour.">
        <title>The genomes of chicory, endive, great burdock and yacon provide insights into Asteraceae paleo-polyploidization history and plant inulin production.</title>
        <authorList>
            <person name="Fan W."/>
            <person name="Wang S."/>
            <person name="Wang H."/>
            <person name="Wang A."/>
            <person name="Jiang F."/>
            <person name="Liu H."/>
            <person name="Zhao H."/>
            <person name="Xu D."/>
            <person name="Zhang Y."/>
        </authorList>
    </citation>
    <scope>NUCLEOTIDE SEQUENCE [LARGE SCALE GENOMIC DNA]</scope>
    <source>
        <strain evidence="2">cv. Punajuju</strain>
        <tissue evidence="1">Leaves</tissue>
    </source>
</reference>
<evidence type="ECO:0000313" key="2">
    <source>
        <dbReference type="Proteomes" id="UP001055811"/>
    </source>
</evidence>
<comment type="caution">
    <text evidence="1">The sequence shown here is derived from an EMBL/GenBank/DDBJ whole genome shotgun (WGS) entry which is preliminary data.</text>
</comment>